<dbReference type="EMBL" id="JANBUW010000052">
    <property type="protein sequence ID" value="KAJ2849916.1"/>
    <property type="molecule type" value="Genomic_DNA"/>
</dbReference>
<feature type="compositionally biased region" description="Polar residues" evidence="1">
    <location>
        <begin position="437"/>
        <end position="450"/>
    </location>
</feature>
<feature type="compositionally biased region" description="Low complexity" evidence="1">
    <location>
        <begin position="455"/>
        <end position="489"/>
    </location>
</feature>
<organism evidence="2 3">
    <name type="scientific">Coemansia brasiliensis</name>
    <dbReference type="NCBI Taxonomy" id="2650707"/>
    <lineage>
        <taxon>Eukaryota</taxon>
        <taxon>Fungi</taxon>
        <taxon>Fungi incertae sedis</taxon>
        <taxon>Zoopagomycota</taxon>
        <taxon>Kickxellomycotina</taxon>
        <taxon>Kickxellomycetes</taxon>
        <taxon>Kickxellales</taxon>
        <taxon>Kickxellaceae</taxon>
        <taxon>Coemansia</taxon>
    </lineage>
</organism>
<dbReference type="Proteomes" id="UP001139887">
    <property type="component" value="Unassembled WGS sequence"/>
</dbReference>
<feature type="compositionally biased region" description="Basic and acidic residues" evidence="1">
    <location>
        <begin position="147"/>
        <end position="161"/>
    </location>
</feature>
<reference evidence="2" key="1">
    <citation type="submission" date="2022-07" db="EMBL/GenBank/DDBJ databases">
        <title>Phylogenomic reconstructions and comparative analyses of Kickxellomycotina fungi.</title>
        <authorList>
            <person name="Reynolds N.K."/>
            <person name="Stajich J.E."/>
            <person name="Barry K."/>
            <person name="Grigoriev I.V."/>
            <person name="Crous P."/>
            <person name="Smith M.E."/>
        </authorList>
    </citation>
    <scope>NUCLEOTIDE SEQUENCE</scope>
    <source>
        <strain evidence="2">NRRL 1566</strain>
    </source>
</reference>
<feature type="compositionally biased region" description="Gly residues" evidence="1">
    <location>
        <begin position="85"/>
        <end position="100"/>
    </location>
</feature>
<feature type="compositionally biased region" description="Low complexity" evidence="1">
    <location>
        <begin position="414"/>
        <end position="426"/>
    </location>
</feature>
<feature type="compositionally biased region" description="Polar residues" evidence="1">
    <location>
        <begin position="330"/>
        <end position="363"/>
    </location>
</feature>
<dbReference type="OrthoDB" id="5569655at2759"/>
<feature type="compositionally biased region" description="Acidic residues" evidence="1">
    <location>
        <begin position="293"/>
        <end position="304"/>
    </location>
</feature>
<feature type="compositionally biased region" description="Polar residues" evidence="1">
    <location>
        <begin position="197"/>
        <end position="209"/>
    </location>
</feature>
<gene>
    <name evidence="2" type="ORF">IWW36_002301</name>
</gene>
<keyword evidence="3" id="KW-1185">Reference proteome</keyword>
<feature type="compositionally biased region" description="Basic and acidic residues" evidence="1">
    <location>
        <begin position="29"/>
        <end position="42"/>
    </location>
</feature>
<feature type="compositionally biased region" description="Polar residues" evidence="1">
    <location>
        <begin position="47"/>
        <end position="57"/>
    </location>
</feature>
<accession>A0A9W8M161</accession>
<name>A0A9W8M161_9FUNG</name>
<feature type="compositionally biased region" description="Basic and acidic residues" evidence="1">
    <location>
        <begin position="58"/>
        <end position="77"/>
    </location>
</feature>
<feature type="region of interest" description="Disordered" evidence="1">
    <location>
        <begin position="197"/>
        <end position="307"/>
    </location>
</feature>
<dbReference type="AlphaFoldDB" id="A0A9W8M161"/>
<feature type="compositionally biased region" description="Basic and acidic residues" evidence="1">
    <location>
        <begin position="120"/>
        <end position="138"/>
    </location>
</feature>
<evidence type="ECO:0000256" key="1">
    <source>
        <dbReference type="SAM" id="MobiDB-lite"/>
    </source>
</evidence>
<protein>
    <submittedName>
        <fullName evidence="2">Uncharacterized protein</fullName>
    </submittedName>
</protein>
<comment type="caution">
    <text evidence="2">The sequence shown here is derived from an EMBL/GenBank/DDBJ whole genome shotgun (WGS) entry which is preliminary data.</text>
</comment>
<feature type="region of interest" description="Disordered" evidence="1">
    <location>
        <begin position="319"/>
        <end position="494"/>
    </location>
</feature>
<evidence type="ECO:0000313" key="2">
    <source>
        <dbReference type="EMBL" id="KAJ2849916.1"/>
    </source>
</evidence>
<evidence type="ECO:0000313" key="3">
    <source>
        <dbReference type="Proteomes" id="UP001139887"/>
    </source>
</evidence>
<sequence length="570" mass="62320">MALTGKELDDSIFGTDSHLDWADEVNMEPLHDDPFLHGKQDEGVGSMETSPKNNNGQEPRHKETRSRGTERQQDSRGQRSSMDSGFGGNRRSGSRGGQRNRGGRSTSRHGSGGQQGGRRGMRDRSASIERSGSVERTRNWRGQTGRARADKVDRWDHDKFDGPAADHTARRGSSNYGHSPAAIDIGKIGKEGVSHVTINRRGSNASSRGNLAGSYEQSRRLGGTMDNELAGHARRKSQSSNAHTGEMDKPLSPRASAAASGGTVPYRAPHRRQSSADIHPPTSEPHKPARNEADDEGSSAEMEWENFVANGGLDIPFENITDELLKQPQRPLSSHQRSKGSNRQIPAKNNGTSASDDYNTRNQQRAKKQPEQGISIRGSAKRATAAAPTTSGLQTEMAALSIGQTASRADQVASSSTKQRQQSQTRAADTKPKSTRTESTNGYKANAPSQPSRPHPASTSSRPTTPSKPAAPTRSRSSSTESSPRLSPSGNVPSSYLRRQYEVYDEDRGRHIFSVNIAYDDGRYAPIHIHERDDLAKAAAKFARIWRVHNKELRIKRMLVKMKAVMQDES</sequence>
<proteinExistence type="predicted"/>
<feature type="region of interest" description="Disordered" evidence="1">
    <location>
        <begin position="24"/>
        <end position="183"/>
    </location>
</feature>